<gene>
    <name evidence="1" type="ORF">Glove_199g141</name>
</gene>
<evidence type="ECO:0000313" key="2">
    <source>
        <dbReference type="Proteomes" id="UP000266861"/>
    </source>
</evidence>
<dbReference type="InterPro" id="IPR011990">
    <property type="entry name" value="TPR-like_helical_dom_sf"/>
</dbReference>
<sequence>MLAKLKNYNEALIDFDKSLEIQPSFIESLEIQPYNRDLHEENIGKYSGIEPNNALALRLRGKALEKESNNIFALRSRGETYRMLEKYNKPLIDFNHSKVTSHGITSSNDKDFILKCYGITRDPNTNNIMIMNLQKMDVCIVAFDLRRNIDEINWQ</sequence>
<dbReference type="Proteomes" id="UP000266861">
    <property type="component" value="Unassembled WGS sequence"/>
</dbReference>
<dbReference type="SUPFAM" id="SSF48452">
    <property type="entry name" value="TPR-like"/>
    <property type="match status" value="1"/>
</dbReference>
<organism evidence="1 2">
    <name type="scientific">Diversispora epigaea</name>
    <dbReference type="NCBI Taxonomy" id="1348612"/>
    <lineage>
        <taxon>Eukaryota</taxon>
        <taxon>Fungi</taxon>
        <taxon>Fungi incertae sedis</taxon>
        <taxon>Mucoromycota</taxon>
        <taxon>Glomeromycotina</taxon>
        <taxon>Glomeromycetes</taxon>
        <taxon>Diversisporales</taxon>
        <taxon>Diversisporaceae</taxon>
        <taxon>Diversispora</taxon>
    </lineage>
</organism>
<comment type="caution">
    <text evidence="1">The sequence shown here is derived from an EMBL/GenBank/DDBJ whole genome shotgun (WGS) entry which is preliminary data.</text>
</comment>
<evidence type="ECO:0000313" key="1">
    <source>
        <dbReference type="EMBL" id="RHZ76336.1"/>
    </source>
</evidence>
<keyword evidence="2" id="KW-1185">Reference proteome</keyword>
<proteinExistence type="predicted"/>
<dbReference type="EMBL" id="PQFF01000187">
    <property type="protein sequence ID" value="RHZ76336.1"/>
    <property type="molecule type" value="Genomic_DNA"/>
</dbReference>
<accession>A0A397IRF1</accession>
<dbReference type="OrthoDB" id="10250354at2759"/>
<dbReference type="Gene3D" id="1.25.40.10">
    <property type="entry name" value="Tetratricopeptide repeat domain"/>
    <property type="match status" value="1"/>
</dbReference>
<dbReference type="AlphaFoldDB" id="A0A397IRF1"/>
<name>A0A397IRF1_9GLOM</name>
<reference evidence="1 2" key="1">
    <citation type="submission" date="2018-08" db="EMBL/GenBank/DDBJ databases">
        <title>Genome and evolution of the arbuscular mycorrhizal fungus Diversispora epigaea (formerly Glomus versiforme) and its bacterial endosymbionts.</title>
        <authorList>
            <person name="Sun X."/>
            <person name="Fei Z."/>
            <person name="Harrison M."/>
        </authorList>
    </citation>
    <scope>NUCLEOTIDE SEQUENCE [LARGE SCALE GENOMIC DNA]</scope>
    <source>
        <strain evidence="1 2">IT104</strain>
    </source>
</reference>
<protein>
    <submittedName>
        <fullName evidence="1">Uncharacterized protein</fullName>
    </submittedName>
</protein>